<dbReference type="Proteomes" id="UP000315369">
    <property type="component" value="Unassembled WGS sequence"/>
</dbReference>
<sequence>MDWPLVFEFIRQRDPVFLSRLEGVPDAAIATLTAGRDVTLPGFYVEFLRRMGGSSNDYCPFGATQDHRFSAIAERLGEDDDALSSRFFPVALETDESQVALYDHYLDLRRAEDDDVPLVVLEQGVSLDLQLPVESHETFGERITTSVFSHFELRLRAHHEVVTQGCEGSGVLPRAVALLQRAGFVPVLPLLGRVACLQAGPLSVHAWFDENPARLRLRLGGDDPRALKQLADRLFADLHGARRPRPPKGPRGVR</sequence>
<comment type="caution">
    <text evidence="1">The sequence shown here is derived from an EMBL/GenBank/DDBJ whole genome shotgun (WGS) entry which is preliminary data.</text>
</comment>
<dbReference type="OrthoDB" id="9553450at2"/>
<evidence type="ECO:0000313" key="1">
    <source>
        <dbReference type="EMBL" id="TQF10953.1"/>
    </source>
</evidence>
<evidence type="ECO:0000313" key="2">
    <source>
        <dbReference type="Proteomes" id="UP000315369"/>
    </source>
</evidence>
<gene>
    <name evidence="1" type="ORF">FJV41_36850</name>
</gene>
<name>A0A540WPK5_9BACT</name>
<protein>
    <submittedName>
        <fullName evidence="1">Uncharacterized protein</fullName>
    </submittedName>
</protein>
<keyword evidence="2" id="KW-1185">Reference proteome</keyword>
<proteinExistence type="predicted"/>
<dbReference type="AlphaFoldDB" id="A0A540WPK5"/>
<organism evidence="1 2">
    <name type="scientific">Myxococcus llanfairpwllgwyngyllgogerychwyrndrobwllllantysiliogogogochensis</name>
    <dbReference type="NCBI Taxonomy" id="2590453"/>
    <lineage>
        <taxon>Bacteria</taxon>
        <taxon>Pseudomonadati</taxon>
        <taxon>Myxococcota</taxon>
        <taxon>Myxococcia</taxon>
        <taxon>Myxococcales</taxon>
        <taxon>Cystobacterineae</taxon>
        <taxon>Myxococcaceae</taxon>
        <taxon>Myxococcus</taxon>
    </lineage>
</organism>
<dbReference type="RefSeq" id="WP_141647284.1">
    <property type="nucleotide sequence ID" value="NZ_VIFM01000219.1"/>
</dbReference>
<dbReference type="EMBL" id="VIFM01000219">
    <property type="protein sequence ID" value="TQF10953.1"/>
    <property type="molecule type" value="Genomic_DNA"/>
</dbReference>
<accession>A0A540WPK5</accession>
<reference evidence="1 2" key="1">
    <citation type="submission" date="2019-06" db="EMBL/GenBank/DDBJ databases">
        <authorList>
            <person name="Livingstone P."/>
            <person name="Whitworth D."/>
        </authorList>
    </citation>
    <scope>NUCLEOTIDE SEQUENCE [LARGE SCALE GENOMIC DNA]</scope>
    <source>
        <strain evidence="1 2">AM401</strain>
    </source>
</reference>